<feature type="transmembrane region" description="Helical" evidence="4">
    <location>
        <begin position="9"/>
        <end position="27"/>
    </location>
</feature>
<evidence type="ECO:0000313" key="6">
    <source>
        <dbReference type="EMBL" id="KAF3338843.1"/>
    </source>
</evidence>
<feature type="domain" description="BHLH" evidence="5">
    <location>
        <begin position="122"/>
        <end position="173"/>
    </location>
</feature>
<keyword evidence="7" id="KW-1185">Reference proteome</keyword>
<dbReference type="PANTHER" id="PTHR33124">
    <property type="entry name" value="TRANSCRIPTION FACTOR IBH1-LIKE 1"/>
    <property type="match status" value="1"/>
</dbReference>
<evidence type="ECO:0000256" key="4">
    <source>
        <dbReference type="SAM" id="Phobius"/>
    </source>
</evidence>
<dbReference type="GO" id="GO:0006355">
    <property type="term" value="P:regulation of DNA-templated transcription"/>
    <property type="evidence" value="ECO:0007669"/>
    <property type="project" value="InterPro"/>
</dbReference>
<dbReference type="AlphaFoldDB" id="A0A833RPG1"/>
<comment type="caution">
    <text evidence="6">The sequence shown here is derived from an EMBL/GenBank/DDBJ whole genome shotgun (WGS) entry which is preliminary data.</text>
</comment>
<dbReference type="OrthoDB" id="658598at2759"/>
<dbReference type="InterPro" id="IPR044660">
    <property type="entry name" value="IBH1-like"/>
</dbReference>
<gene>
    <name evidence="6" type="ORF">FCM35_KLT16314</name>
</gene>
<evidence type="ECO:0000256" key="2">
    <source>
        <dbReference type="ARBA" id="ARBA00023015"/>
    </source>
</evidence>
<dbReference type="InterPro" id="IPR011598">
    <property type="entry name" value="bHLH_dom"/>
</dbReference>
<name>A0A833RPG1_9POAL</name>
<dbReference type="InterPro" id="IPR036638">
    <property type="entry name" value="HLH_DNA-bd_sf"/>
</dbReference>
<reference evidence="6" key="1">
    <citation type="submission" date="2020-01" db="EMBL/GenBank/DDBJ databases">
        <title>Genome sequence of Kobresia littledalei, the first chromosome-level genome in the family Cyperaceae.</title>
        <authorList>
            <person name="Qu G."/>
        </authorList>
    </citation>
    <scope>NUCLEOTIDE SEQUENCE</scope>
    <source>
        <strain evidence="6">C.B.Clarke</strain>
        <tissue evidence="6">Leaf</tissue>
    </source>
</reference>
<dbReference type="InterPro" id="IPR059002">
    <property type="entry name" value="IBH1_N"/>
</dbReference>
<keyword evidence="2" id="KW-0805">Transcription regulation</keyword>
<evidence type="ECO:0000259" key="5">
    <source>
        <dbReference type="PROSITE" id="PS50888"/>
    </source>
</evidence>
<sequence>MAMSKRRRVVFTSFYVKYLAYLLPVLMRIKMSTDRNDEGNQNLDIKKRVRFEIDMAMVVSGGTHFKWTQNLKQKLELNSMCQWNWKVPIITRVIEMREYQPIYFNVPSSVNYNISSVEMRRREKKRRIEMEAGEREEMRQCIDLLRELVPIGDNEACSMNELMAEVASYVACLQLQVGALRSLSSCLSSETLA</sequence>
<dbReference type="EMBL" id="SWLB01000004">
    <property type="protein sequence ID" value="KAF3338843.1"/>
    <property type="molecule type" value="Genomic_DNA"/>
</dbReference>
<keyword evidence="4" id="KW-1133">Transmembrane helix</keyword>
<proteinExistence type="inferred from homology"/>
<keyword evidence="4" id="KW-0812">Transmembrane</keyword>
<evidence type="ECO:0000256" key="1">
    <source>
        <dbReference type="ARBA" id="ARBA00005510"/>
    </source>
</evidence>
<accession>A0A833RPG1</accession>
<dbReference type="Pfam" id="PF26576">
    <property type="entry name" value="IBH1_N"/>
    <property type="match status" value="1"/>
</dbReference>
<evidence type="ECO:0000256" key="3">
    <source>
        <dbReference type="ARBA" id="ARBA00023163"/>
    </source>
</evidence>
<evidence type="ECO:0000313" key="7">
    <source>
        <dbReference type="Proteomes" id="UP000623129"/>
    </source>
</evidence>
<dbReference type="SUPFAM" id="SSF47459">
    <property type="entry name" value="HLH, helix-loop-helix DNA-binding domain"/>
    <property type="match status" value="1"/>
</dbReference>
<dbReference type="PANTHER" id="PTHR33124:SF42">
    <property type="entry name" value="TRANSCRIPTION FACTOR BHLH146"/>
    <property type="match status" value="1"/>
</dbReference>
<keyword evidence="3" id="KW-0804">Transcription</keyword>
<dbReference type="PROSITE" id="PS50888">
    <property type="entry name" value="BHLH"/>
    <property type="match status" value="1"/>
</dbReference>
<dbReference type="GO" id="GO:0046983">
    <property type="term" value="F:protein dimerization activity"/>
    <property type="evidence" value="ECO:0007669"/>
    <property type="project" value="InterPro"/>
</dbReference>
<organism evidence="6 7">
    <name type="scientific">Carex littledalei</name>
    <dbReference type="NCBI Taxonomy" id="544730"/>
    <lineage>
        <taxon>Eukaryota</taxon>
        <taxon>Viridiplantae</taxon>
        <taxon>Streptophyta</taxon>
        <taxon>Embryophyta</taxon>
        <taxon>Tracheophyta</taxon>
        <taxon>Spermatophyta</taxon>
        <taxon>Magnoliopsida</taxon>
        <taxon>Liliopsida</taxon>
        <taxon>Poales</taxon>
        <taxon>Cyperaceae</taxon>
        <taxon>Cyperoideae</taxon>
        <taxon>Cariceae</taxon>
        <taxon>Carex</taxon>
        <taxon>Carex subgen. Euthyceras</taxon>
    </lineage>
</organism>
<comment type="similarity">
    <text evidence="1">Belongs to the bHLH protein family.</text>
</comment>
<dbReference type="Proteomes" id="UP000623129">
    <property type="component" value="Unassembled WGS sequence"/>
</dbReference>
<keyword evidence="4" id="KW-0472">Membrane</keyword>
<protein>
    <recommendedName>
        <fullName evidence="5">BHLH domain-containing protein</fullName>
    </recommendedName>
</protein>